<evidence type="ECO:0000256" key="1">
    <source>
        <dbReference type="SAM" id="MobiDB-lite"/>
    </source>
</evidence>
<feature type="compositionally biased region" description="Basic and acidic residues" evidence="1">
    <location>
        <begin position="331"/>
        <end position="340"/>
    </location>
</feature>
<accession>A0AAW0R0A1</accession>
<feature type="region of interest" description="Disordered" evidence="1">
    <location>
        <begin position="324"/>
        <end position="379"/>
    </location>
</feature>
<feature type="region of interest" description="Disordered" evidence="1">
    <location>
        <begin position="191"/>
        <end position="213"/>
    </location>
</feature>
<sequence length="379" mass="42294">MVSPEPDERSSRRRPSDIYGGIATVAESGLPISPTSEWDLKQKRIWPPAPYQAYCEKHFLHECLVYFSLQMEKFESEEEKRKENQTPKTGKTAPVIAASKETQPKPTRVQPGRRAKGTSFPPSSASAQIENYGKGGSAVVSSSSPRRRTYQEFSDDQHGKMERRQELCLDISWAKFQGGLQALIKRTNKKLCRKQAKKSSPHATGASDKQRKKKIEISGAYQEEEDEEERKRPLDGVPYCPLQGLIKVECRYCDHRPEIRSDTDNTGDPSPTRAAPVAPMHILQAGDFDSDQICTFGGLTFAVDVCGGIDSAAVVLIEMRNLDQGTEPEGDGEKEKHDSDDNLSMTNRLPSAAPNKRVKTGKGREDDPDLNWIPEEETD</sequence>
<proteinExistence type="predicted"/>
<feature type="compositionally biased region" description="Basic residues" evidence="1">
    <location>
        <begin position="191"/>
        <end position="200"/>
    </location>
</feature>
<name>A0AAW0R0A1_9PEZI</name>
<organism evidence="2 3">
    <name type="scientific">Apiospora kogelbergensis</name>
    <dbReference type="NCBI Taxonomy" id="1337665"/>
    <lineage>
        <taxon>Eukaryota</taxon>
        <taxon>Fungi</taxon>
        <taxon>Dikarya</taxon>
        <taxon>Ascomycota</taxon>
        <taxon>Pezizomycotina</taxon>
        <taxon>Sordariomycetes</taxon>
        <taxon>Xylariomycetidae</taxon>
        <taxon>Amphisphaeriales</taxon>
        <taxon>Apiosporaceae</taxon>
        <taxon>Apiospora</taxon>
    </lineage>
</organism>
<dbReference type="EMBL" id="JAQQWP010000004">
    <property type="protein sequence ID" value="KAK8120674.1"/>
    <property type="molecule type" value="Genomic_DNA"/>
</dbReference>
<evidence type="ECO:0008006" key="4">
    <source>
        <dbReference type="Google" id="ProtNLM"/>
    </source>
</evidence>
<evidence type="ECO:0000313" key="2">
    <source>
        <dbReference type="EMBL" id="KAK8120674.1"/>
    </source>
</evidence>
<reference evidence="2 3" key="1">
    <citation type="submission" date="2023-01" db="EMBL/GenBank/DDBJ databases">
        <title>Analysis of 21 Apiospora genomes using comparative genomics revels a genus with tremendous synthesis potential of carbohydrate active enzymes and secondary metabolites.</title>
        <authorList>
            <person name="Sorensen T."/>
        </authorList>
    </citation>
    <scope>NUCLEOTIDE SEQUENCE [LARGE SCALE GENOMIC DNA]</scope>
    <source>
        <strain evidence="2 3">CBS 117206</strain>
    </source>
</reference>
<feature type="region of interest" description="Disordered" evidence="1">
    <location>
        <begin position="1"/>
        <end position="20"/>
    </location>
</feature>
<feature type="compositionally biased region" description="Basic and acidic residues" evidence="1">
    <location>
        <begin position="1"/>
        <end position="16"/>
    </location>
</feature>
<gene>
    <name evidence="2" type="ORF">PG999_004794</name>
</gene>
<feature type="region of interest" description="Disordered" evidence="1">
    <location>
        <begin position="77"/>
        <end position="159"/>
    </location>
</feature>
<keyword evidence="3" id="KW-1185">Reference proteome</keyword>
<feature type="compositionally biased region" description="Polar residues" evidence="1">
    <location>
        <begin position="120"/>
        <end position="129"/>
    </location>
</feature>
<dbReference type="AlphaFoldDB" id="A0AAW0R0A1"/>
<dbReference type="Proteomes" id="UP001392437">
    <property type="component" value="Unassembled WGS sequence"/>
</dbReference>
<feature type="compositionally biased region" description="Acidic residues" evidence="1">
    <location>
        <begin position="366"/>
        <end position="379"/>
    </location>
</feature>
<evidence type="ECO:0000313" key="3">
    <source>
        <dbReference type="Proteomes" id="UP001392437"/>
    </source>
</evidence>
<comment type="caution">
    <text evidence="2">The sequence shown here is derived from an EMBL/GenBank/DDBJ whole genome shotgun (WGS) entry which is preliminary data.</text>
</comment>
<protein>
    <recommendedName>
        <fullName evidence="4">THAP-type domain-containing protein</fullName>
    </recommendedName>
</protein>